<evidence type="ECO:0000313" key="2">
    <source>
        <dbReference type="Proteomes" id="UP000308760"/>
    </source>
</evidence>
<evidence type="ECO:0000313" key="1">
    <source>
        <dbReference type="EMBL" id="THV42669.1"/>
    </source>
</evidence>
<proteinExistence type="predicted"/>
<comment type="caution">
    <text evidence="1">The sequence shown here is derived from an EMBL/GenBank/DDBJ whole genome shotgun (WGS) entry which is preliminary data.</text>
</comment>
<name>A0A4S8QML4_9ACTN</name>
<reference evidence="2" key="1">
    <citation type="submission" date="2019-04" db="EMBL/GenBank/DDBJ databases">
        <title>Nocardioides xinjiangensis sp. nov.</title>
        <authorList>
            <person name="Liu S."/>
        </authorList>
    </citation>
    <scope>NUCLEOTIDE SEQUENCE [LARGE SCALE GENOMIC DNA]</scope>
    <source>
        <strain evidence="2">18</strain>
    </source>
</reference>
<dbReference type="OrthoDB" id="4056069at2"/>
<gene>
    <name evidence="1" type="ORF">FAB82_05750</name>
</gene>
<sequence>MTDYIEQWFYDITPVRRLPTPDELERPDCMVRGISGLRRAWRQRRPTGPKLCCWYHDGSWEDASQIAIGLVEEVTTAGHSGEDLIDAMRDAVRGRGLLGWTDKAVRSLLVGGEPICIGSTADWNNGERYYVGGRHRALAMMQQGVRRTVTMRLELLDSDTGDLIRD</sequence>
<dbReference type="Proteomes" id="UP000308760">
    <property type="component" value="Unassembled WGS sequence"/>
</dbReference>
<organism evidence="1 2">
    <name type="scientific">Glycomyces buryatensis</name>
    <dbReference type="NCBI Taxonomy" id="2570927"/>
    <lineage>
        <taxon>Bacteria</taxon>
        <taxon>Bacillati</taxon>
        <taxon>Actinomycetota</taxon>
        <taxon>Actinomycetes</taxon>
        <taxon>Glycomycetales</taxon>
        <taxon>Glycomycetaceae</taxon>
        <taxon>Glycomyces</taxon>
    </lineage>
</organism>
<protein>
    <submittedName>
        <fullName evidence="1">Uncharacterized protein</fullName>
    </submittedName>
</protein>
<dbReference type="RefSeq" id="WP_136533582.1">
    <property type="nucleotide sequence ID" value="NZ_STGY01000021.1"/>
</dbReference>
<dbReference type="AlphaFoldDB" id="A0A4S8QML4"/>
<accession>A0A4S8QML4</accession>
<keyword evidence="2" id="KW-1185">Reference proteome</keyword>
<dbReference type="EMBL" id="STGY01000021">
    <property type="protein sequence ID" value="THV42669.1"/>
    <property type="molecule type" value="Genomic_DNA"/>
</dbReference>
<reference evidence="1 2" key="2">
    <citation type="submission" date="2019-05" db="EMBL/GenBank/DDBJ databases">
        <title>Glycomyces buryatensis sp. nov.</title>
        <authorList>
            <person name="Nikitina E."/>
        </authorList>
    </citation>
    <scope>NUCLEOTIDE SEQUENCE [LARGE SCALE GENOMIC DNA]</scope>
    <source>
        <strain evidence="1 2">18</strain>
    </source>
</reference>